<reference evidence="14" key="1">
    <citation type="journal article" date="2019" name="Int. J. Syst. Evol. Microbiol.">
        <title>The Global Catalogue of Microorganisms (GCM) 10K type strain sequencing project: providing services to taxonomists for standard genome sequencing and annotation.</title>
        <authorList>
            <consortium name="The Broad Institute Genomics Platform"/>
            <consortium name="The Broad Institute Genome Sequencing Center for Infectious Disease"/>
            <person name="Wu L."/>
            <person name="Ma J."/>
        </authorList>
    </citation>
    <scope>NUCLEOTIDE SEQUENCE [LARGE SCALE GENOMIC DNA]</scope>
    <source>
        <strain evidence="14">CECT 7956</strain>
    </source>
</reference>
<evidence type="ECO:0000256" key="1">
    <source>
        <dbReference type="ARBA" id="ARBA00000681"/>
    </source>
</evidence>
<evidence type="ECO:0000256" key="8">
    <source>
        <dbReference type="ARBA" id="ARBA00023295"/>
    </source>
</evidence>
<evidence type="ECO:0000256" key="9">
    <source>
        <dbReference type="ARBA" id="ARBA00023326"/>
    </source>
</evidence>
<evidence type="ECO:0000256" key="7">
    <source>
        <dbReference type="ARBA" id="ARBA00023277"/>
    </source>
</evidence>
<gene>
    <name evidence="13" type="ORF">ACFOOI_11885</name>
</gene>
<keyword evidence="9 11" id="KW-0624">Polysaccharide degradation</keyword>
<keyword evidence="4" id="KW-0732">Signal</keyword>
<dbReference type="PRINTS" id="PR00134">
    <property type="entry name" value="GLHYDRLASE10"/>
</dbReference>
<evidence type="ECO:0000259" key="12">
    <source>
        <dbReference type="PROSITE" id="PS51760"/>
    </source>
</evidence>
<accession>A0ABV7YWI4</accession>
<dbReference type="PANTHER" id="PTHR31490">
    <property type="entry name" value="GLYCOSYL HYDROLASE"/>
    <property type="match status" value="1"/>
</dbReference>
<dbReference type="Gene3D" id="3.20.20.80">
    <property type="entry name" value="Glycosidases"/>
    <property type="match status" value="2"/>
</dbReference>
<dbReference type="InterPro" id="IPR001000">
    <property type="entry name" value="GH10_dom"/>
</dbReference>
<evidence type="ECO:0000313" key="14">
    <source>
        <dbReference type="Proteomes" id="UP001595616"/>
    </source>
</evidence>
<dbReference type="InterPro" id="IPR008979">
    <property type="entry name" value="Galactose-bd-like_sf"/>
</dbReference>
<comment type="caution">
    <text evidence="13">The sequence shown here is derived from an EMBL/GenBank/DDBJ whole genome shotgun (WGS) entry which is preliminary data.</text>
</comment>
<dbReference type="InterPro" id="IPR044846">
    <property type="entry name" value="GH10"/>
</dbReference>
<dbReference type="EMBL" id="JBHRYQ010000001">
    <property type="protein sequence ID" value="MFC3811355.1"/>
    <property type="molecule type" value="Genomic_DNA"/>
</dbReference>
<dbReference type="SMART" id="SM00633">
    <property type="entry name" value="Glyco_10"/>
    <property type="match status" value="1"/>
</dbReference>
<comment type="catalytic activity">
    <reaction evidence="1 11">
        <text>Endohydrolysis of (1-&gt;4)-beta-D-xylosidic linkages in xylans.</text>
        <dbReference type="EC" id="3.2.1.8"/>
    </reaction>
</comment>
<dbReference type="PROSITE" id="PS00591">
    <property type="entry name" value="GH10_1"/>
    <property type="match status" value="1"/>
</dbReference>
<evidence type="ECO:0000256" key="2">
    <source>
        <dbReference type="ARBA" id="ARBA00007495"/>
    </source>
</evidence>
<feature type="active site" description="Nucleophile" evidence="10">
    <location>
        <position position="444"/>
    </location>
</feature>
<feature type="domain" description="GH10" evidence="12">
    <location>
        <begin position="39"/>
        <end position="531"/>
    </location>
</feature>
<evidence type="ECO:0000256" key="4">
    <source>
        <dbReference type="ARBA" id="ARBA00022729"/>
    </source>
</evidence>
<dbReference type="InterPro" id="IPR017853">
    <property type="entry name" value="GH"/>
</dbReference>
<dbReference type="RefSeq" id="WP_379838196.1">
    <property type="nucleotide sequence ID" value="NZ_JBHRYQ010000001.1"/>
</dbReference>
<keyword evidence="3" id="KW-0858">Xylan degradation</keyword>
<dbReference type="Pfam" id="PF00331">
    <property type="entry name" value="Glyco_hydro_10"/>
    <property type="match status" value="2"/>
</dbReference>
<dbReference type="InterPro" id="IPR031158">
    <property type="entry name" value="GH10_AS"/>
</dbReference>
<keyword evidence="8 11" id="KW-0326">Glycosidase</keyword>
<evidence type="ECO:0000256" key="5">
    <source>
        <dbReference type="ARBA" id="ARBA00022737"/>
    </source>
</evidence>
<dbReference type="PROSITE" id="PS51760">
    <property type="entry name" value="GH10_2"/>
    <property type="match status" value="1"/>
</dbReference>
<evidence type="ECO:0000256" key="10">
    <source>
        <dbReference type="PROSITE-ProRule" id="PRU10061"/>
    </source>
</evidence>
<keyword evidence="5" id="KW-0677">Repeat</keyword>
<dbReference type="Proteomes" id="UP001595616">
    <property type="component" value="Unassembled WGS sequence"/>
</dbReference>
<protein>
    <recommendedName>
        <fullName evidence="11">Beta-xylanase</fullName>
        <ecNumber evidence="11">3.2.1.8</ecNumber>
    </recommendedName>
</protein>
<proteinExistence type="inferred from homology"/>
<evidence type="ECO:0000256" key="3">
    <source>
        <dbReference type="ARBA" id="ARBA00022651"/>
    </source>
</evidence>
<comment type="similarity">
    <text evidence="2 11">Belongs to the glycosyl hydrolase 10 (cellulase F) family.</text>
</comment>
<dbReference type="EC" id="3.2.1.8" evidence="11"/>
<name>A0ABV7YWI4_9BACT</name>
<dbReference type="SUPFAM" id="SSF51445">
    <property type="entry name" value="(Trans)glycosidases"/>
    <property type="match status" value="1"/>
</dbReference>
<keyword evidence="14" id="KW-1185">Reference proteome</keyword>
<keyword evidence="7 11" id="KW-0119">Carbohydrate metabolism</keyword>
<evidence type="ECO:0000313" key="13">
    <source>
        <dbReference type="EMBL" id="MFC3811355.1"/>
    </source>
</evidence>
<organism evidence="13 14">
    <name type="scientific">Lacihabitans lacunae</name>
    <dbReference type="NCBI Taxonomy" id="1028214"/>
    <lineage>
        <taxon>Bacteria</taxon>
        <taxon>Pseudomonadati</taxon>
        <taxon>Bacteroidota</taxon>
        <taxon>Cytophagia</taxon>
        <taxon>Cytophagales</taxon>
        <taxon>Leadbetterellaceae</taxon>
        <taxon>Lacihabitans</taxon>
    </lineage>
</organism>
<keyword evidence="6 11" id="KW-0378">Hydrolase</keyword>
<dbReference type="Pfam" id="PF02018">
    <property type="entry name" value="CBM_4_9"/>
    <property type="match status" value="1"/>
</dbReference>
<evidence type="ECO:0000256" key="11">
    <source>
        <dbReference type="RuleBase" id="RU361174"/>
    </source>
</evidence>
<sequence>MFRKLLFISLVALCSCSKEEITNTPAVTPPTQILDFDPAKATSTLRDATDIPIGMAISYDEVVKNDATYLNILKSEFDNIVFGYHMKHGAVVKNDGSMDFSKVDEIMGKVGMQTFGHVLAWHSNNNGDYLRSLEVGAAVPSGVNLLKNGNFEDGSGATFTNFTNLVGGTAEGKYEEETKDLPAGSKRALKATVTKAGTNAWDMQSLGPEIAVEAGKNYRVSVAVKSLTGSGSFKLIIQKNNYTENKLTFTNSNWNTYTWNFTATEAPTEFKMHFNAEGSYLIDNIVIESVSTSANTSTADITKKVDAALKTWVQGIVKKYPAVKSWDAINEVFTDGTPNLRTGSSTGDTYYWHTYLGRSYIYKTFQYAKEMCSDCEFFINDYNLEYNPAKLDSTIALAKELKAAGVPVAGIGTQMHMSINSSREGITSMMKKLAATGMKVRISELDISINPNNTPNYTPSKADYEAQAAMYYFVGKEYITHIPPAQRHGITIWGISDKDTWIVTTFKRPDYPLMWDDKFAKKPAYMGLWRALKGL</sequence>
<dbReference type="SUPFAM" id="SSF49785">
    <property type="entry name" value="Galactose-binding domain-like"/>
    <property type="match status" value="1"/>
</dbReference>
<dbReference type="InterPro" id="IPR003305">
    <property type="entry name" value="CenC_carb-bd"/>
</dbReference>
<dbReference type="PANTHER" id="PTHR31490:SF88">
    <property type="entry name" value="BETA-XYLANASE"/>
    <property type="match status" value="1"/>
</dbReference>
<evidence type="ECO:0000256" key="6">
    <source>
        <dbReference type="ARBA" id="ARBA00022801"/>
    </source>
</evidence>
<dbReference type="PROSITE" id="PS51257">
    <property type="entry name" value="PROKAR_LIPOPROTEIN"/>
    <property type="match status" value="1"/>
</dbReference>